<keyword evidence="9 15" id="KW-0479">Metal-binding</keyword>
<dbReference type="KEGG" id="clus:A9F13_20g00473"/>
<dbReference type="GO" id="GO:0006508">
    <property type="term" value="P:proteolysis"/>
    <property type="evidence" value="ECO:0007669"/>
    <property type="project" value="UniProtKB-KW"/>
</dbReference>
<dbReference type="GO" id="GO:0008239">
    <property type="term" value="F:dipeptidyl-peptidase activity"/>
    <property type="evidence" value="ECO:0007669"/>
    <property type="project" value="UniProtKB-UniRule"/>
</dbReference>
<evidence type="ECO:0000256" key="7">
    <source>
        <dbReference type="ARBA" id="ARBA00022490"/>
    </source>
</evidence>
<feature type="binding site" evidence="17">
    <location>
        <position position="444"/>
    </location>
    <ligand>
        <name>Zn(2+)</name>
        <dbReference type="ChEBI" id="CHEBI:29105"/>
        <note>catalytic</note>
    </ligand>
</feature>
<dbReference type="EMBL" id="LYUB02000020">
    <property type="protein sequence ID" value="OVF06552.1"/>
    <property type="molecule type" value="Genomic_DNA"/>
</dbReference>
<proteinExistence type="inferred from homology"/>
<feature type="binding site" evidence="17">
    <location>
        <position position="449"/>
    </location>
    <ligand>
        <name>Zn(2+)</name>
        <dbReference type="ChEBI" id="CHEBI:29105"/>
        <note>catalytic</note>
    </ligand>
</feature>
<dbReference type="InterPro" id="IPR005317">
    <property type="entry name" value="Dipeptidyl-peptase3"/>
</dbReference>
<dbReference type="FunFam" id="3.30.540.30:FF:000002">
    <property type="entry name" value="Dipeptidyl peptidase 3"/>
    <property type="match status" value="1"/>
</dbReference>
<evidence type="ECO:0000256" key="16">
    <source>
        <dbReference type="PIRSR" id="PIRSR007828-1"/>
    </source>
</evidence>
<dbReference type="Gene3D" id="3.30.540.30">
    <property type="match status" value="3"/>
</dbReference>
<evidence type="ECO:0000256" key="8">
    <source>
        <dbReference type="ARBA" id="ARBA00022670"/>
    </source>
</evidence>
<comment type="similarity">
    <text evidence="3 15">Belongs to the peptidase M49 family.</text>
</comment>
<organism evidence="18 19">
    <name type="scientific">Clavispora lusitaniae</name>
    <name type="common">Candida lusitaniae</name>
    <dbReference type="NCBI Taxonomy" id="36911"/>
    <lineage>
        <taxon>Eukaryota</taxon>
        <taxon>Fungi</taxon>
        <taxon>Dikarya</taxon>
        <taxon>Ascomycota</taxon>
        <taxon>Saccharomycotina</taxon>
        <taxon>Pichiomycetes</taxon>
        <taxon>Metschnikowiaceae</taxon>
        <taxon>Clavispora</taxon>
    </lineage>
</organism>
<dbReference type="GO" id="GO:0046872">
    <property type="term" value="F:metal ion binding"/>
    <property type="evidence" value="ECO:0007669"/>
    <property type="project" value="UniProtKB-KW"/>
</dbReference>
<keyword evidence="10 15" id="KW-0378">Hydrolase</keyword>
<evidence type="ECO:0000256" key="10">
    <source>
        <dbReference type="ARBA" id="ARBA00022801"/>
    </source>
</evidence>
<evidence type="ECO:0000256" key="6">
    <source>
        <dbReference type="ARBA" id="ARBA00022438"/>
    </source>
</evidence>
<dbReference type="FunFam" id="3.30.540.30:FF:000001">
    <property type="entry name" value="Dipeptidyl peptidase 3"/>
    <property type="match status" value="1"/>
</dbReference>
<evidence type="ECO:0000256" key="11">
    <source>
        <dbReference type="ARBA" id="ARBA00022833"/>
    </source>
</evidence>
<evidence type="ECO:0000256" key="15">
    <source>
        <dbReference type="PIRNR" id="PIRNR007828"/>
    </source>
</evidence>
<evidence type="ECO:0000256" key="9">
    <source>
        <dbReference type="ARBA" id="ARBA00022723"/>
    </source>
</evidence>
<comment type="cofactor">
    <cofactor evidence="15 17">
        <name>Zn(2+)</name>
        <dbReference type="ChEBI" id="CHEBI:29105"/>
    </cofactor>
    <text evidence="15 17">Binds 1 zinc ion per subunit.</text>
</comment>
<evidence type="ECO:0000256" key="14">
    <source>
        <dbReference type="ARBA" id="ARBA00032119"/>
    </source>
</evidence>
<reference evidence="18 19" key="1">
    <citation type="submission" date="2017-04" db="EMBL/GenBank/DDBJ databases">
        <title>Draft genome of the yeast Clavispora lusitaniae type strain CBS 6936.</title>
        <authorList>
            <person name="Durrens P."/>
            <person name="Klopp C."/>
            <person name="Biteau N."/>
            <person name="Fitton-Ouhabi V."/>
            <person name="Dementhon K."/>
            <person name="Accoceberry I."/>
            <person name="Sherman D.J."/>
            <person name="Noel T."/>
        </authorList>
    </citation>
    <scope>NUCLEOTIDE SEQUENCE [LARGE SCALE GENOMIC DNA]</scope>
    <source>
        <strain evidence="18 19">CBS 6936</strain>
    </source>
</reference>
<evidence type="ECO:0000256" key="1">
    <source>
        <dbReference type="ARBA" id="ARBA00001336"/>
    </source>
</evidence>
<evidence type="ECO:0000313" key="19">
    <source>
        <dbReference type="Proteomes" id="UP000195602"/>
    </source>
</evidence>
<keyword evidence="8 15" id="KW-0645">Protease</keyword>
<dbReference type="AlphaFoldDB" id="A0AA91PWN0"/>
<feature type="active site" evidence="16">
    <location>
        <position position="445"/>
    </location>
</feature>
<dbReference type="GO" id="GO:0005737">
    <property type="term" value="C:cytoplasm"/>
    <property type="evidence" value="ECO:0007669"/>
    <property type="project" value="UniProtKB-SubCell"/>
</dbReference>
<evidence type="ECO:0000256" key="5">
    <source>
        <dbReference type="ARBA" id="ARBA00014713"/>
    </source>
</evidence>
<evidence type="ECO:0000256" key="17">
    <source>
        <dbReference type="PIRSR" id="PIRSR007828-2"/>
    </source>
</evidence>
<comment type="caution">
    <text evidence="18">The sequence shown here is derived from an EMBL/GenBank/DDBJ whole genome shotgun (WGS) entry which is preliminary data.</text>
</comment>
<keyword evidence="12 15" id="KW-0482">Metalloprotease</keyword>
<evidence type="ECO:0000256" key="12">
    <source>
        <dbReference type="ARBA" id="ARBA00023049"/>
    </source>
</evidence>
<dbReference type="PANTHER" id="PTHR23422">
    <property type="entry name" value="DIPEPTIDYL PEPTIDASE III-RELATED"/>
    <property type="match status" value="1"/>
</dbReference>
<evidence type="ECO:0000256" key="4">
    <source>
        <dbReference type="ARBA" id="ARBA00012063"/>
    </source>
</evidence>
<dbReference type="PIRSF" id="PIRSF007828">
    <property type="entry name" value="Dipeptidyl-peptidase_III"/>
    <property type="match status" value="1"/>
</dbReference>
<gene>
    <name evidence="18" type="ORF">A9F13_20g00473</name>
</gene>
<dbReference type="InterPro" id="IPR039461">
    <property type="entry name" value="Peptidase_M49"/>
</dbReference>
<evidence type="ECO:0000256" key="3">
    <source>
        <dbReference type="ARBA" id="ARBA00010200"/>
    </source>
</evidence>
<keyword evidence="7 15" id="KW-0963">Cytoplasm</keyword>
<evidence type="ECO:0000313" key="18">
    <source>
        <dbReference type="EMBL" id="OVF06552.1"/>
    </source>
</evidence>
<dbReference type="GO" id="GO:0004177">
    <property type="term" value="F:aminopeptidase activity"/>
    <property type="evidence" value="ECO:0007669"/>
    <property type="project" value="UniProtKB-KW"/>
</dbReference>
<dbReference type="GO" id="GO:0008235">
    <property type="term" value="F:metalloexopeptidase activity"/>
    <property type="evidence" value="ECO:0007669"/>
    <property type="project" value="InterPro"/>
</dbReference>
<comment type="subcellular location">
    <subcellularLocation>
        <location evidence="2">Cytoplasm</location>
    </subcellularLocation>
</comment>
<comment type="catalytic activity">
    <reaction evidence="1 15">
        <text>Release of an N-terminal dipeptide from a peptide comprising four or more residues, with broad specificity. Also acts on dipeptidyl 2-naphthylamides.</text>
        <dbReference type="EC" id="3.4.14.4"/>
    </reaction>
</comment>
<keyword evidence="6 15" id="KW-0031">Aminopeptidase</keyword>
<dbReference type="PANTHER" id="PTHR23422:SF11">
    <property type="entry name" value="DIPEPTIDYL PEPTIDASE 3"/>
    <property type="match status" value="1"/>
</dbReference>
<dbReference type="EC" id="3.4.14.4" evidence="4 15"/>
<dbReference type="Pfam" id="PF03571">
    <property type="entry name" value="Peptidase_M49"/>
    <property type="match status" value="1"/>
</dbReference>
<evidence type="ECO:0000256" key="2">
    <source>
        <dbReference type="ARBA" id="ARBA00004496"/>
    </source>
</evidence>
<sequence>MSTFLADSEAPIVLLSVKNHFEQLPSKEAQAYAHHLSRASHWGTRAVLRSVSPESETIYDLVLGIHRGLGEPQSNEEYVKALGEGVSAEQVTLYLEYASQFLSNLGNYKSFGDKKFIPKLDKEAFEKIVAATKDAELLKSFKSVETPLYDTTFALLGWPEKGQLSAYYPDCASVIKKEEIEAVNAALAERGIMPENTRVQKKSDKEFVVLVASALTSNTTDYYPKESIQLANGASLSIQFGDHSKEFAKIVEHMKEASKYVANDTQKKMVEFYVESFETGSMNAHKNSQIQWVKDLGPYVESNIGFIETYRDPSGVRGEWEGLVAMVNQDRTAKFSTLVNNASNLIPFLPWDKLYEKDVFTPPDFTSLEVLTFAGSGIPAGINIPNYDDVRLNIGFKNVSLGNVLSANPKKQKKEEVITFINASLQEKFRKWRDDAFEVQVGLHELLGHGTGKLLQETSPGQYNFDKAAHPEIQTYYGPSETWGSLFGASAGSFEECRAELVALYLILSKPLEVLPIFGITDAQEQEDVKLIATILMARAGVIGLEFWDPESKKWGQPHMQARFGIFKCLHKAGVVSLKHSEGTFDDLEIVVDESKLNKEAVDALAAFLHSLHVFKTTANVKEGLAFYNDMTEVTEEYACLRDTVLNKKLPRKQLIQANTFLGDDGSVEIREYDESEVGMIQSFADRRV</sequence>
<name>A0AA91PWN0_CLALS</name>
<feature type="binding site" evidence="17">
    <location>
        <position position="496"/>
    </location>
    <ligand>
        <name>Zn(2+)</name>
        <dbReference type="ChEBI" id="CHEBI:29105"/>
        <note>catalytic</note>
    </ligand>
</feature>
<keyword evidence="11 15" id="KW-0862">Zinc</keyword>
<dbReference type="Proteomes" id="UP000195602">
    <property type="component" value="Unassembled WGS sequence"/>
</dbReference>
<accession>A0AA91PWN0</accession>
<protein>
    <recommendedName>
        <fullName evidence="5 15">Dipeptidyl peptidase 3</fullName>
        <ecNumber evidence="4 15">3.4.14.4</ecNumber>
    </recommendedName>
    <alternativeName>
        <fullName evidence="13 15">Dipeptidyl aminopeptidase III</fullName>
    </alternativeName>
    <alternativeName>
        <fullName evidence="14 15">Dipeptidyl peptidase III</fullName>
    </alternativeName>
</protein>
<evidence type="ECO:0000256" key="13">
    <source>
        <dbReference type="ARBA" id="ARBA00031288"/>
    </source>
</evidence>